<dbReference type="Gene3D" id="3.40.50.150">
    <property type="entry name" value="Vaccinia Virus protein VP39"/>
    <property type="match status" value="1"/>
</dbReference>
<dbReference type="InterPro" id="IPR006342">
    <property type="entry name" value="FkbM_mtfrase"/>
</dbReference>
<accession>A0A383A2A0</accession>
<dbReference type="AlphaFoldDB" id="A0A383A2A0"/>
<feature type="non-terminal residue" evidence="2">
    <location>
        <position position="254"/>
    </location>
</feature>
<reference evidence="2" key="1">
    <citation type="submission" date="2018-05" db="EMBL/GenBank/DDBJ databases">
        <authorList>
            <person name="Lanie J.A."/>
            <person name="Ng W.-L."/>
            <person name="Kazmierczak K.M."/>
            <person name="Andrzejewski T.M."/>
            <person name="Davidsen T.M."/>
            <person name="Wayne K.J."/>
            <person name="Tettelin H."/>
            <person name="Glass J.I."/>
            <person name="Rusch D."/>
            <person name="Podicherti R."/>
            <person name="Tsui H.-C.T."/>
            <person name="Winkler M.E."/>
        </authorList>
    </citation>
    <scope>NUCLEOTIDE SEQUENCE</scope>
</reference>
<proteinExistence type="predicted"/>
<dbReference type="NCBIfam" id="TIGR01444">
    <property type="entry name" value="fkbM_fam"/>
    <property type="match status" value="1"/>
</dbReference>
<dbReference type="PANTHER" id="PTHR36973:SF4">
    <property type="entry name" value="NODULATION PROTEIN"/>
    <property type="match status" value="1"/>
</dbReference>
<feature type="domain" description="Methyltransferase FkbM" evidence="1">
    <location>
        <begin position="61"/>
        <end position="221"/>
    </location>
</feature>
<feature type="non-terminal residue" evidence="2">
    <location>
        <position position="1"/>
    </location>
</feature>
<dbReference type="GO" id="GO:0008171">
    <property type="term" value="F:O-methyltransferase activity"/>
    <property type="evidence" value="ECO:0007669"/>
    <property type="project" value="TreeGrafter"/>
</dbReference>
<organism evidence="2">
    <name type="scientific">marine metagenome</name>
    <dbReference type="NCBI Taxonomy" id="408172"/>
    <lineage>
        <taxon>unclassified sequences</taxon>
        <taxon>metagenomes</taxon>
        <taxon>ecological metagenomes</taxon>
    </lineage>
</organism>
<protein>
    <recommendedName>
        <fullName evidence="1">Methyltransferase FkbM domain-containing protein</fullName>
    </recommendedName>
</protein>
<gene>
    <name evidence="2" type="ORF">METZ01_LOCUS454617</name>
</gene>
<evidence type="ECO:0000313" key="2">
    <source>
        <dbReference type="EMBL" id="SVE01763.1"/>
    </source>
</evidence>
<sequence length="254" mass="29194">IRRIIVRVFRIIPFNLAIKGIRILLESQGMGSGAQVYKSGEIEAIKNIFANQNHHELTIFDVGANRGEYSKALIPQFEHTKFHLFEPAKRTFEVLDQALPDSPQVEKNNIALGRISGKRELFKEGQISRIASLSKLSVTNAIYTELVEVTTLDEYVHMHNIKKIDLLKIDVEGHELDVLYGGSSLLSDNKIRFIQFEFGEFNIDTRITFQELFTYLKSFGYTTYIVKHGRLVEIHVYDVIYEYHSATNYLAVNH</sequence>
<evidence type="ECO:0000259" key="1">
    <source>
        <dbReference type="Pfam" id="PF05050"/>
    </source>
</evidence>
<dbReference type="SUPFAM" id="SSF53335">
    <property type="entry name" value="S-adenosyl-L-methionine-dependent methyltransferases"/>
    <property type="match status" value="1"/>
</dbReference>
<dbReference type="Pfam" id="PF05050">
    <property type="entry name" value="Methyltransf_21"/>
    <property type="match status" value="1"/>
</dbReference>
<name>A0A383A2A0_9ZZZZ</name>
<dbReference type="PANTHER" id="PTHR36973">
    <property type="entry name" value="SLL1456 PROTEIN-RELATED"/>
    <property type="match status" value="1"/>
</dbReference>
<dbReference type="InterPro" id="IPR029063">
    <property type="entry name" value="SAM-dependent_MTases_sf"/>
</dbReference>
<dbReference type="InterPro" id="IPR053188">
    <property type="entry name" value="FkbM_Methyltransferase"/>
</dbReference>
<dbReference type="EMBL" id="UINC01188513">
    <property type="protein sequence ID" value="SVE01763.1"/>
    <property type="molecule type" value="Genomic_DNA"/>
</dbReference>